<evidence type="ECO:0000313" key="8">
    <source>
        <dbReference type="EMBL" id="GAO30494.1"/>
    </source>
</evidence>
<accession>A0A0E9LZ25</accession>
<evidence type="ECO:0000256" key="6">
    <source>
        <dbReference type="SAM" id="SignalP"/>
    </source>
</evidence>
<dbReference type="AlphaFoldDB" id="A0A0E9LZ25"/>
<dbReference type="InterPro" id="IPR000866">
    <property type="entry name" value="AhpC/TSA"/>
</dbReference>
<dbReference type="GO" id="GO:0016491">
    <property type="term" value="F:oxidoreductase activity"/>
    <property type="evidence" value="ECO:0007669"/>
    <property type="project" value="InterPro"/>
</dbReference>
<dbReference type="PANTHER" id="PTHR42852">
    <property type="entry name" value="THIOL:DISULFIDE INTERCHANGE PROTEIN DSBE"/>
    <property type="match status" value="1"/>
</dbReference>
<dbReference type="InterPro" id="IPR013766">
    <property type="entry name" value="Thioredoxin_domain"/>
</dbReference>
<keyword evidence="4" id="KW-0676">Redox-active center</keyword>
<evidence type="ECO:0000256" key="2">
    <source>
        <dbReference type="ARBA" id="ARBA00022748"/>
    </source>
</evidence>
<evidence type="ECO:0000256" key="4">
    <source>
        <dbReference type="ARBA" id="ARBA00023284"/>
    </source>
</evidence>
<evidence type="ECO:0000256" key="1">
    <source>
        <dbReference type="ARBA" id="ARBA00004196"/>
    </source>
</evidence>
<comment type="caution">
    <text evidence="8">The sequence shown here is derived from an EMBL/GenBank/DDBJ whole genome shotgun (WGS) entry which is preliminary data.</text>
</comment>
<keyword evidence="9" id="KW-1185">Reference proteome</keyword>
<dbReference type="GO" id="GO:0016209">
    <property type="term" value="F:antioxidant activity"/>
    <property type="evidence" value="ECO:0007669"/>
    <property type="project" value="InterPro"/>
</dbReference>
<keyword evidence="5" id="KW-0175">Coiled coil</keyword>
<dbReference type="Proteomes" id="UP000032900">
    <property type="component" value="Unassembled WGS sequence"/>
</dbReference>
<keyword evidence="6" id="KW-0732">Signal</keyword>
<dbReference type="GO" id="GO:0030313">
    <property type="term" value="C:cell envelope"/>
    <property type="evidence" value="ECO:0007669"/>
    <property type="project" value="UniProtKB-SubCell"/>
</dbReference>
<dbReference type="InterPro" id="IPR033395">
    <property type="entry name" value="DUF5106"/>
</dbReference>
<proteinExistence type="predicted"/>
<keyword evidence="3" id="KW-1015">Disulfide bond</keyword>
<evidence type="ECO:0000313" key="9">
    <source>
        <dbReference type="Proteomes" id="UP000032900"/>
    </source>
</evidence>
<dbReference type="OrthoDB" id="9805634at2"/>
<evidence type="ECO:0000259" key="7">
    <source>
        <dbReference type="PROSITE" id="PS51352"/>
    </source>
</evidence>
<dbReference type="PROSITE" id="PS51352">
    <property type="entry name" value="THIOREDOXIN_2"/>
    <property type="match status" value="1"/>
</dbReference>
<feature type="chain" id="PRO_5002428744" description="Thioredoxin domain-containing protein" evidence="6">
    <location>
        <begin position="22"/>
        <end position="476"/>
    </location>
</feature>
<evidence type="ECO:0000256" key="5">
    <source>
        <dbReference type="SAM" id="Coils"/>
    </source>
</evidence>
<dbReference type="InterPro" id="IPR050553">
    <property type="entry name" value="Thioredoxin_ResA/DsbE_sf"/>
</dbReference>
<dbReference type="Pfam" id="PF14289">
    <property type="entry name" value="DUF4369"/>
    <property type="match status" value="1"/>
</dbReference>
<protein>
    <recommendedName>
        <fullName evidence="7">Thioredoxin domain-containing protein</fullName>
    </recommendedName>
</protein>
<dbReference type="Pfam" id="PF00578">
    <property type="entry name" value="AhpC-TSA"/>
    <property type="match status" value="1"/>
</dbReference>
<comment type="subcellular location">
    <subcellularLocation>
        <location evidence="1">Cell envelope</location>
    </subcellularLocation>
</comment>
<keyword evidence="2" id="KW-0201">Cytochrome c-type biogenesis</keyword>
<feature type="domain" description="Thioredoxin" evidence="7">
    <location>
        <begin position="335"/>
        <end position="474"/>
    </location>
</feature>
<sequence length="476" mass="55572">MKPSLFLILVIHLLAAFSLQAAPAEPDGYNIRVKLSELNNQDLILGYYYNKKMYVTDTSRIENGTAVFKGEEPLTGGLYLFYLPDGKYFDVLINDEQHFTIETDTANLIGEMEITGSKESRLFLQYQRFIEQQQKKVNEIRAAIKANESDQAKVEELSQQLEATNKSVADYWDKAMEQNPGTFYAQFIKGMKDPVMPPLDIPEQVQNVDSFRQVKRYEFYRDHYLENIDFEDERLLRTPFFVQKLDTYFDRLLIQIPDTMTKAAIDIIEKSRGTEEMFRFLVQYTFNKANESKIMGMDAAMVALAEKYYLSGQADWASEEFLENLRTRVRDIKPTLIGKKAHDMQMESNTGEIFRLHEISAPVTILVFYEPSCGHCKTAIPKLYQEVFEPYRNKGVQVFAVYSMADPEEWQTFIDAHELYGWINVYDPYHQTRFRNHYDIRSTPMIYVLDKDKKIAAKRLDVEQLPGFIDHLLKQQ</sequence>
<dbReference type="STRING" id="1236989.JCM15548_12768"/>
<feature type="coiled-coil region" evidence="5">
    <location>
        <begin position="130"/>
        <end position="167"/>
    </location>
</feature>
<dbReference type="InterPro" id="IPR025380">
    <property type="entry name" value="DUF4369"/>
</dbReference>
<dbReference type="CDD" id="cd02966">
    <property type="entry name" value="TlpA_like_family"/>
    <property type="match status" value="1"/>
</dbReference>
<gene>
    <name evidence="8" type="ORF">JCM15548_12768</name>
</gene>
<dbReference type="SUPFAM" id="SSF52833">
    <property type="entry name" value="Thioredoxin-like"/>
    <property type="match status" value="1"/>
</dbReference>
<dbReference type="Pfam" id="PF17127">
    <property type="entry name" value="DUF5106"/>
    <property type="match status" value="1"/>
</dbReference>
<dbReference type="RefSeq" id="WP_062125532.1">
    <property type="nucleotide sequence ID" value="NZ_BAZW01000024.1"/>
</dbReference>
<dbReference type="Gene3D" id="3.40.30.10">
    <property type="entry name" value="Glutaredoxin"/>
    <property type="match status" value="1"/>
</dbReference>
<feature type="signal peptide" evidence="6">
    <location>
        <begin position="1"/>
        <end position="21"/>
    </location>
</feature>
<organism evidence="8 9">
    <name type="scientific">Geofilum rubicundum JCM 15548</name>
    <dbReference type="NCBI Taxonomy" id="1236989"/>
    <lineage>
        <taxon>Bacteria</taxon>
        <taxon>Pseudomonadati</taxon>
        <taxon>Bacteroidota</taxon>
        <taxon>Bacteroidia</taxon>
        <taxon>Marinilabiliales</taxon>
        <taxon>Marinilabiliaceae</taxon>
        <taxon>Geofilum</taxon>
    </lineage>
</organism>
<reference evidence="8 9" key="1">
    <citation type="journal article" date="2015" name="Microbes Environ.">
        <title>Distribution and evolution of nitrogen fixation genes in the phylum bacteroidetes.</title>
        <authorList>
            <person name="Inoue J."/>
            <person name="Oshima K."/>
            <person name="Suda W."/>
            <person name="Sakamoto M."/>
            <person name="Iino T."/>
            <person name="Noda S."/>
            <person name="Hongoh Y."/>
            <person name="Hattori M."/>
            <person name="Ohkuma M."/>
        </authorList>
    </citation>
    <scope>NUCLEOTIDE SEQUENCE [LARGE SCALE GENOMIC DNA]</scope>
    <source>
        <strain evidence="8">JCM 15548</strain>
    </source>
</reference>
<dbReference type="InterPro" id="IPR036249">
    <property type="entry name" value="Thioredoxin-like_sf"/>
</dbReference>
<dbReference type="PANTHER" id="PTHR42852:SF6">
    <property type="entry name" value="THIOL:DISULFIDE INTERCHANGE PROTEIN DSBE"/>
    <property type="match status" value="1"/>
</dbReference>
<name>A0A0E9LZ25_9BACT</name>
<dbReference type="GO" id="GO:0017004">
    <property type="term" value="P:cytochrome complex assembly"/>
    <property type="evidence" value="ECO:0007669"/>
    <property type="project" value="UniProtKB-KW"/>
</dbReference>
<evidence type="ECO:0000256" key="3">
    <source>
        <dbReference type="ARBA" id="ARBA00023157"/>
    </source>
</evidence>
<dbReference type="EMBL" id="BAZW01000024">
    <property type="protein sequence ID" value="GAO30494.1"/>
    <property type="molecule type" value="Genomic_DNA"/>
</dbReference>